<dbReference type="InterPro" id="IPR002937">
    <property type="entry name" value="Amino_oxidase"/>
</dbReference>
<feature type="domain" description="Amine oxidase" evidence="4">
    <location>
        <begin position="174"/>
        <end position="252"/>
    </location>
</feature>
<dbReference type="InterPro" id="IPR050281">
    <property type="entry name" value="Flavin_monoamine_oxidase"/>
</dbReference>
<dbReference type="VEuPathDB" id="VectorBase:SSCA001140"/>
<organism evidence="5 6">
    <name type="scientific">Sarcoptes scabiei</name>
    <name type="common">Itch mite</name>
    <name type="synonym">Acarus scabiei</name>
    <dbReference type="NCBI Taxonomy" id="52283"/>
    <lineage>
        <taxon>Eukaryota</taxon>
        <taxon>Metazoa</taxon>
        <taxon>Ecdysozoa</taxon>
        <taxon>Arthropoda</taxon>
        <taxon>Chelicerata</taxon>
        <taxon>Arachnida</taxon>
        <taxon>Acari</taxon>
        <taxon>Acariformes</taxon>
        <taxon>Sarcoptiformes</taxon>
        <taxon>Astigmata</taxon>
        <taxon>Psoroptidia</taxon>
        <taxon>Sarcoptoidea</taxon>
        <taxon>Sarcoptidae</taxon>
        <taxon>Sarcoptinae</taxon>
        <taxon>Sarcoptes</taxon>
    </lineage>
</organism>
<comment type="caution">
    <text evidence="5">The sequence shown here is derived from an EMBL/GenBank/DDBJ whole genome shotgun (WGS) entry which is preliminary data.</text>
</comment>
<dbReference type="InterPro" id="IPR036188">
    <property type="entry name" value="FAD/NAD-bd_sf"/>
</dbReference>
<keyword evidence="2" id="KW-0560">Oxidoreductase</keyword>
<dbReference type="AlphaFoldDB" id="A0A132AGM9"/>
<protein>
    <submittedName>
        <fullName evidence="5">Lysine-specific histone demethylase 1-like protein</fullName>
    </submittedName>
</protein>
<dbReference type="GO" id="GO:0016491">
    <property type="term" value="F:oxidoreductase activity"/>
    <property type="evidence" value="ECO:0007669"/>
    <property type="project" value="UniProtKB-KW"/>
</dbReference>
<evidence type="ECO:0000256" key="2">
    <source>
        <dbReference type="ARBA" id="ARBA00023002"/>
    </source>
</evidence>
<dbReference type="Gene3D" id="3.50.50.60">
    <property type="entry name" value="FAD/NAD(P)-binding domain"/>
    <property type="match status" value="1"/>
</dbReference>
<sequence>MDKKRIKSSSQNVAKKSSAQSSSSSSSSTSLRNNVSEKFNTKSKKPKSFIRDLDDDDDYQKFDGQQSDDLIPNRTDEFSIKAAVKESRLKYKKMSSLETKFFKDCNPEIGITIDLIKNRFKIKSKNLELAENIIKFLERNCLINFGIFKINDSQRYLNTSNKKKKIIIIGSGASGLAAARQLVHFGFDVLILEASKRIGGRCYSYYKNEIFFDAGNVFVSGCKSNPIRTVLKQLGLNAKRIHSRHKLYMNGEKVEKKKDLVLHN</sequence>
<name>A0A132AGM9_SARSC</name>
<comment type="similarity">
    <text evidence="1">Belongs to the flavin monoamine oxidase family.</text>
</comment>
<feature type="non-terminal residue" evidence="5">
    <location>
        <position position="1"/>
    </location>
</feature>
<accession>A0A132AGM9</accession>
<dbReference type="GO" id="GO:0003682">
    <property type="term" value="F:chromatin binding"/>
    <property type="evidence" value="ECO:0007669"/>
    <property type="project" value="TreeGrafter"/>
</dbReference>
<dbReference type="Pfam" id="PF01593">
    <property type="entry name" value="Amino_oxidase"/>
    <property type="match status" value="1"/>
</dbReference>
<evidence type="ECO:0000313" key="6">
    <source>
        <dbReference type="Proteomes" id="UP000616769"/>
    </source>
</evidence>
<evidence type="ECO:0000313" key="5">
    <source>
        <dbReference type="EMBL" id="KPM10144.1"/>
    </source>
</evidence>
<feature type="region of interest" description="Disordered" evidence="3">
    <location>
        <begin position="1"/>
        <end position="58"/>
    </location>
</feature>
<dbReference type="PANTHER" id="PTHR10742:SF386">
    <property type="entry name" value="LYSINE-SPECIFIC HISTONE DEMETHYLASE 1A"/>
    <property type="match status" value="1"/>
</dbReference>
<dbReference type="EMBL" id="JXLN01014590">
    <property type="protein sequence ID" value="KPM10144.1"/>
    <property type="molecule type" value="Genomic_DNA"/>
</dbReference>
<evidence type="ECO:0000259" key="4">
    <source>
        <dbReference type="Pfam" id="PF01593"/>
    </source>
</evidence>
<dbReference type="Proteomes" id="UP000616769">
    <property type="component" value="Unassembled WGS sequence"/>
</dbReference>
<dbReference type="PANTHER" id="PTHR10742">
    <property type="entry name" value="FLAVIN MONOAMINE OXIDASE"/>
    <property type="match status" value="1"/>
</dbReference>
<dbReference type="OrthoDB" id="9982100at2759"/>
<reference evidence="5 6" key="1">
    <citation type="journal article" date="2015" name="Parasit. Vectors">
        <title>Draft genome of the scabies mite.</title>
        <authorList>
            <person name="Rider S.D.Jr."/>
            <person name="Morgan M.S."/>
            <person name="Arlian L.G."/>
        </authorList>
    </citation>
    <scope>NUCLEOTIDE SEQUENCE [LARGE SCALE GENOMIC DNA]</scope>
    <source>
        <strain evidence="5">Arlian Lab</strain>
    </source>
</reference>
<evidence type="ECO:0000256" key="3">
    <source>
        <dbReference type="SAM" id="MobiDB-lite"/>
    </source>
</evidence>
<proteinExistence type="inferred from homology"/>
<dbReference type="GO" id="GO:0006338">
    <property type="term" value="P:chromatin remodeling"/>
    <property type="evidence" value="ECO:0007669"/>
    <property type="project" value="TreeGrafter"/>
</dbReference>
<feature type="compositionally biased region" description="Low complexity" evidence="3">
    <location>
        <begin position="8"/>
        <end position="30"/>
    </location>
</feature>
<gene>
    <name evidence="5" type="ORF">QR98_0086940</name>
</gene>
<evidence type="ECO:0000256" key="1">
    <source>
        <dbReference type="ARBA" id="ARBA00005995"/>
    </source>
</evidence>
<dbReference type="SUPFAM" id="SSF51905">
    <property type="entry name" value="FAD/NAD(P)-binding domain"/>
    <property type="match status" value="1"/>
</dbReference>
<dbReference type="GO" id="GO:0050660">
    <property type="term" value="F:flavin adenine dinucleotide binding"/>
    <property type="evidence" value="ECO:0007669"/>
    <property type="project" value="TreeGrafter"/>
</dbReference>